<reference evidence="8" key="1">
    <citation type="submission" date="2016-06" db="EMBL/GenBank/DDBJ databases">
        <title>Draft Genome sequence of the fungus Inonotus baumii.</title>
        <authorList>
            <person name="Zhu H."/>
            <person name="Lin W."/>
        </authorList>
    </citation>
    <scope>NUCLEOTIDE SEQUENCE</scope>
    <source>
        <strain evidence="8">821</strain>
    </source>
</reference>
<dbReference type="AlphaFoldDB" id="A0A9Q5NDA8"/>
<dbReference type="InterPro" id="IPR006073">
    <property type="entry name" value="GTP-bd"/>
</dbReference>
<dbReference type="PROSITE" id="PS51721">
    <property type="entry name" value="G_CP"/>
    <property type="match status" value="1"/>
</dbReference>
<organism evidence="8 9">
    <name type="scientific">Sanghuangporus baumii</name>
    <name type="common">Phellinus baumii</name>
    <dbReference type="NCBI Taxonomy" id="108892"/>
    <lineage>
        <taxon>Eukaryota</taxon>
        <taxon>Fungi</taxon>
        <taxon>Dikarya</taxon>
        <taxon>Basidiomycota</taxon>
        <taxon>Agaricomycotina</taxon>
        <taxon>Agaricomycetes</taxon>
        <taxon>Hymenochaetales</taxon>
        <taxon>Hymenochaetaceae</taxon>
        <taxon>Sanghuangporus</taxon>
    </lineage>
</organism>
<evidence type="ECO:0000256" key="1">
    <source>
        <dbReference type="ARBA" id="ARBA00004123"/>
    </source>
</evidence>
<comment type="subcellular location">
    <subcellularLocation>
        <location evidence="1">Nucleus</location>
    </subcellularLocation>
</comment>
<feature type="compositionally biased region" description="Acidic residues" evidence="6">
    <location>
        <begin position="449"/>
        <end position="465"/>
    </location>
</feature>
<accession>A0A9Q5NDA8</accession>
<gene>
    <name evidence="8" type="ORF">A7U60_g3197</name>
</gene>
<keyword evidence="5" id="KW-0539">Nucleus</keyword>
<evidence type="ECO:0000256" key="5">
    <source>
        <dbReference type="ARBA" id="ARBA00023242"/>
    </source>
</evidence>
<feature type="compositionally biased region" description="Polar residues" evidence="6">
    <location>
        <begin position="477"/>
        <end position="509"/>
    </location>
</feature>
<dbReference type="EMBL" id="LNZH02000152">
    <property type="protein sequence ID" value="OCB89599.1"/>
    <property type="molecule type" value="Genomic_DNA"/>
</dbReference>
<dbReference type="CDD" id="cd04178">
    <property type="entry name" value="Nucleostemin_like"/>
    <property type="match status" value="1"/>
</dbReference>
<dbReference type="OrthoDB" id="444945at2759"/>
<dbReference type="PANTHER" id="PTHR11089">
    <property type="entry name" value="GTP-BINDING PROTEIN-RELATED"/>
    <property type="match status" value="1"/>
</dbReference>
<proteinExistence type="predicted"/>
<evidence type="ECO:0000256" key="6">
    <source>
        <dbReference type="SAM" id="MobiDB-lite"/>
    </source>
</evidence>
<dbReference type="SUPFAM" id="SSF52540">
    <property type="entry name" value="P-loop containing nucleoside triphosphate hydrolases"/>
    <property type="match status" value="1"/>
</dbReference>
<feature type="region of interest" description="Disordered" evidence="6">
    <location>
        <begin position="1"/>
        <end position="58"/>
    </location>
</feature>
<protein>
    <recommendedName>
        <fullName evidence="7">CP-type G domain-containing protein</fullName>
    </recommendedName>
</protein>
<dbReference type="Gene3D" id="3.40.50.300">
    <property type="entry name" value="P-loop containing nucleotide triphosphate hydrolases"/>
    <property type="match status" value="1"/>
</dbReference>
<keyword evidence="3" id="KW-0175">Coiled coil</keyword>
<feature type="domain" description="CP-type G" evidence="7">
    <location>
        <begin position="107"/>
        <end position="280"/>
    </location>
</feature>
<keyword evidence="2" id="KW-0547">Nucleotide-binding</keyword>
<dbReference type="GO" id="GO:0005525">
    <property type="term" value="F:GTP binding"/>
    <property type="evidence" value="ECO:0007669"/>
    <property type="project" value="UniProtKB-KW"/>
</dbReference>
<feature type="compositionally biased region" description="Polar residues" evidence="6">
    <location>
        <begin position="521"/>
        <end position="552"/>
    </location>
</feature>
<dbReference type="PANTHER" id="PTHR11089:SF30">
    <property type="entry name" value="GUANINE NUCLEOTIDE-BINDING PROTEIN-LIKE 3 HOMOLOG"/>
    <property type="match status" value="1"/>
</dbReference>
<comment type="caution">
    <text evidence="8">The sequence shown here is derived from an EMBL/GenBank/DDBJ whole genome shotgun (WGS) entry which is preliminary data.</text>
</comment>
<feature type="compositionally biased region" description="Basic residues" evidence="6">
    <location>
        <begin position="554"/>
        <end position="574"/>
    </location>
</feature>
<dbReference type="Gene3D" id="1.10.1580.10">
    <property type="match status" value="1"/>
</dbReference>
<evidence type="ECO:0000256" key="4">
    <source>
        <dbReference type="ARBA" id="ARBA00023134"/>
    </source>
</evidence>
<keyword evidence="4" id="KW-0342">GTP-binding</keyword>
<dbReference type="PRINTS" id="PR00326">
    <property type="entry name" value="GTP1OBG"/>
</dbReference>
<dbReference type="FunFam" id="1.10.1580.10:FF:000002">
    <property type="entry name" value="Guanine nucleotide-binding protein-like 3 (nucleolar)-like"/>
    <property type="match status" value="1"/>
</dbReference>
<sequence length="607" mass="66395">MGRNKHTKKDVPTKSKLKKDPGVPKLPDLKAKKNVERQKAAQRSMHPVRLDPDAPMASEPTLSSLAELAEQSEAASRLYTSAINDPSSSTAAADADQYKMQLRRQHIRTLHKVIEESDIIILVLDARDPEGCRSRLVEEEVRRREHEGKRLVFVLNKIDLVPRDNAEAWLRYLRHTTPTLPFKSSTQSQRSNLHSRTSPALLNLLKSYKAHHLPNSKGKGGSITVGVVGYPNVGKSSLINSLRRAKVCGVSAEAGFTKEMQAVQVERGIRVLDCPGVIFDDDDIDGAKESNVLLRNVLKVEDINDPIAVVDQILSKSPHSNLQKIYNLPPFSSSLEFLTMLALSSGRLHKGGTPDILASARQVIHDWNAHKIPFFSEPPAVHPSSLPSIVSGGVAVKYGLGEGGEAAVIAPGAEDVGDMQIVKDFAPAFDLGGLFSQADAGAFDYEMQDDEAQREDGVVEMESDDLAPKIPRKRSRSPSPLTLASPQHSPILSLSPSYPHSQNQEQDPTFSPPPPKRQRLTRSQTHLLRSQSQPQTQAPSNTPGLSSNNPLSRRTLKRDAKRARKAARRAHRRGPTSGGGGGMEIDDEGGHALEFTFMADVHNGVVQ</sequence>
<dbReference type="GO" id="GO:0005730">
    <property type="term" value="C:nucleolus"/>
    <property type="evidence" value="ECO:0007669"/>
    <property type="project" value="TreeGrafter"/>
</dbReference>
<dbReference type="Pfam" id="PF01926">
    <property type="entry name" value="MMR_HSR1"/>
    <property type="match status" value="1"/>
</dbReference>
<dbReference type="InterPro" id="IPR050755">
    <property type="entry name" value="TRAFAC_YlqF/YawG_RiboMat"/>
</dbReference>
<feature type="region of interest" description="Disordered" evidence="6">
    <location>
        <begin position="449"/>
        <end position="587"/>
    </location>
</feature>
<evidence type="ECO:0000313" key="9">
    <source>
        <dbReference type="Proteomes" id="UP000757232"/>
    </source>
</evidence>
<dbReference type="InterPro" id="IPR030378">
    <property type="entry name" value="G_CP_dom"/>
</dbReference>
<dbReference type="InterPro" id="IPR023179">
    <property type="entry name" value="GTP-bd_ortho_bundle_sf"/>
</dbReference>
<keyword evidence="9" id="KW-1185">Reference proteome</keyword>
<dbReference type="InterPro" id="IPR027417">
    <property type="entry name" value="P-loop_NTPase"/>
</dbReference>
<evidence type="ECO:0000256" key="2">
    <source>
        <dbReference type="ARBA" id="ARBA00022741"/>
    </source>
</evidence>
<feature type="compositionally biased region" description="Basic and acidic residues" evidence="6">
    <location>
        <begin position="9"/>
        <end position="39"/>
    </location>
</feature>
<dbReference type="Proteomes" id="UP000757232">
    <property type="component" value="Unassembled WGS sequence"/>
</dbReference>
<evidence type="ECO:0000259" key="7">
    <source>
        <dbReference type="PROSITE" id="PS51721"/>
    </source>
</evidence>
<name>A0A9Q5NDA8_SANBA</name>
<evidence type="ECO:0000313" key="8">
    <source>
        <dbReference type="EMBL" id="OCB89599.1"/>
    </source>
</evidence>
<evidence type="ECO:0000256" key="3">
    <source>
        <dbReference type="ARBA" id="ARBA00023054"/>
    </source>
</evidence>